<gene>
    <name evidence="1" type="ORF">ACFPYI_12115</name>
</gene>
<sequence>MRRKRGVVELRRTWFVVVDVGEVVEQSDVHREEDFLLENPFSGGGRDAGETDWWEDGMQPLPDVFITVADSGVVFLGEFGHARREDDAANIGLAGGCIGF</sequence>
<evidence type="ECO:0000313" key="1">
    <source>
        <dbReference type="EMBL" id="MFC5972075.1"/>
    </source>
</evidence>
<protein>
    <submittedName>
        <fullName evidence="1">Uncharacterized protein</fullName>
    </submittedName>
</protein>
<dbReference type="AlphaFoldDB" id="A0ABD5RP83"/>
<proteinExistence type="predicted"/>
<evidence type="ECO:0000313" key="2">
    <source>
        <dbReference type="Proteomes" id="UP001596099"/>
    </source>
</evidence>
<comment type="caution">
    <text evidence="1">The sequence shown here is derived from an EMBL/GenBank/DDBJ whole genome shotgun (WGS) entry which is preliminary data.</text>
</comment>
<organism evidence="1 2">
    <name type="scientific">Halomarina salina</name>
    <dbReference type="NCBI Taxonomy" id="1872699"/>
    <lineage>
        <taxon>Archaea</taxon>
        <taxon>Methanobacteriati</taxon>
        <taxon>Methanobacteriota</taxon>
        <taxon>Stenosarchaea group</taxon>
        <taxon>Halobacteria</taxon>
        <taxon>Halobacteriales</taxon>
        <taxon>Natronomonadaceae</taxon>
        <taxon>Halomarina</taxon>
    </lineage>
</organism>
<dbReference type="Proteomes" id="UP001596099">
    <property type="component" value="Unassembled WGS sequence"/>
</dbReference>
<keyword evidence="2" id="KW-1185">Reference proteome</keyword>
<dbReference type="RefSeq" id="WP_247415071.1">
    <property type="nucleotide sequence ID" value="NZ_JALLGW010000001.1"/>
</dbReference>
<reference evidence="1 2" key="1">
    <citation type="journal article" date="2019" name="Int. J. Syst. Evol. Microbiol.">
        <title>The Global Catalogue of Microorganisms (GCM) 10K type strain sequencing project: providing services to taxonomists for standard genome sequencing and annotation.</title>
        <authorList>
            <consortium name="The Broad Institute Genomics Platform"/>
            <consortium name="The Broad Institute Genome Sequencing Center for Infectious Disease"/>
            <person name="Wu L."/>
            <person name="Ma J."/>
        </authorList>
    </citation>
    <scope>NUCLEOTIDE SEQUENCE [LARGE SCALE GENOMIC DNA]</scope>
    <source>
        <strain evidence="1 2">CGMCC 1.12543</strain>
    </source>
</reference>
<dbReference type="EMBL" id="JBHSQH010000001">
    <property type="protein sequence ID" value="MFC5972075.1"/>
    <property type="molecule type" value="Genomic_DNA"/>
</dbReference>
<accession>A0ABD5RP83</accession>
<name>A0ABD5RP83_9EURY</name>